<evidence type="ECO:0000313" key="3">
    <source>
        <dbReference type="EMBL" id="AIZ35995.1"/>
    </source>
</evidence>
<proteinExistence type="predicted"/>
<keyword evidence="4" id="KW-1185">Reference proteome</keyword>
<accession>A0A0B4RZT5</accession>
<protein>
    <submittedName>
        <fullName evidence="3">Conjugal transfer protein</fullName>
    </submittedName>
</protein>
<keyword evidence="2" id="KW-0808">Transferase</keyword>
<evidence type="ECO:0000256" key="2">
    <source>
        <dbReference type="ARBA" id="ARBA00022679"/>
    </source>
</evidence>
<dbReference type="PIRSF" id="PIRSF028177">
    <property type="entry name" value="Polyketide_synth_Omtfrase_TcmP"/>
    <property type="match status" value="1"/>
</dbReference>
<dbReference type="EMBL" id="CP009761">
    <property type="protein sequence ID" value="AIZ35995.1"/>
    <property type="molecule type" value="Genomic_DNA"/>
</dbReference>
<keyword evidence="1" id="KW-0489">Methyltransferase</keyword>
<dbReference type="Gene3D" id="3.40.50.150">
    <property type="entry name" value="Vaccinia Virus protein VP39"/>
    <property type="match status" value="1"/>
</dbReference>
<evidence type="ECO:0000313" key="4">
    <source>
        <dbReference type="Proteomes" id="UP000031386"/>
    </source>
</evidence>
<name>A0A0B4RZT5_9FIRM</name>
<dbReference type="AlphaFoldDB" id="A0A0B4RZT5"/>
<dbReference type="InterPro" id="IPR016874">
    <property type="entry name" value="TcmP-like"/>
</dbReference>
<evidence type="ECO:0000256" key="1">
    <source>
        <dbReference type="ARBA" id="ARBA00022603"/>
    </source>
</evidence>
<sequence>MSMENLLSGVEDTLYIPLVARIYVSEKFPKFFYDEKALSLKPHIPKNLIEKNANEYFHMASVCRQDVIDKMIIKFLEENEQSNVVFLGAGLETSYNRINNKTAKFYQVDLPDVIDIRKRVLGNSENEKLIFGDMFALEWIKEIDTQLPTIIVVSGVYQYFDKDKIVDMIKKMKSIFPKGELVFDATNSKGLEVANKYVKKTGNVNAQMYFSIDNPNEFVKLTDTRLVEFQGFFERALKSCSGLKIKTKIFMYFADKLHRTFVVHLKLN</sequence>
<gene>
    <name evidence="3" type="ORF">NW74_00715</name>
</gene>
<dbReference type="OrthoDB" id="9800233at2"/>
<dbReference type="InterPro" id="IPR029063">
    <property type="entry name" value="SAM-dependent_MTases_sf"/>
</dbReference>
<reference evidence="3 4" key="1">
    <citation type="submission" date="2014-10" db="EMBL/GenBank/DDBJ databases">
        <title>Complete genome sequence of Parvimonas micra KCOM 1535 (= ChDC B708).</title>
        <authorList>
            <person name="Kook J.-K."/>
            <person name="Park S.-N."/>
            <person name="Lim Y.K."/>
            <person name="Roh H."/>
        </authorList>
    </citation>
    <scope>NUCLEOTIDE SEQUENCE [LARGE SCALE GENOMIC DNA]</scope>
    <source>
        <strain evidence="4">KCOM 1535 / ChDC B708</strain>
    </source>
</reference>
<dbReference type="KEGG" id="pmic:NW74_00715"/>
<dbReference type="GO" id="GO:0008168">
    <property type="term" value="F:methyltransferase activity"/>
    <property type="evidence" value="ECO:0007669"/>
    <property type="project" value="UniProtKB-KW"/>
</dbReference>
<dbReference type="Pfam" id="PF04072">
    <property type="entry name" value="LCM"/>
    <property type="match status" value="1"/>
</dbReference>
<dbReference type="GO" id="GO:0032259">
    <property type="term" value="P:methylation"/>
    <property type="evidence" value="ECO:0007669"/>
    <property type="project" value="UniProtKB-KW"/>
</dbReference>
<organism evidence="3 4">
    <name type="scientific">Parvimonas micra</name>
    <dbReference type="NCBI Taxonomy" id="33033"/>
    <lineage>
        <taxon>Bacteria</taxon>
        <taxon>Bacillati</taxon>
        <taxon>Bacillota</taxon>
        <taxon>Tissierellia</taxon>
        <taxon>Tissierellales</taxon>
        <taxon>Peptoniphilaceae</taxon>
        <taxon>Parvimonas</taxon>
    </lineage>
</organism>
<dbReference type="InterPro" id="IPR007213">
    <property type="entry name" value="Ppm1/Ppm2/Tcmp"/>
</dbReference>
<dbReference type="PANTHER" id="PTHR43619">
    <property type="entry name" value="S-ADENOSYL-L-METHIONINE-DEPENDENT METHYLTRANSFERASE YKTD-RELATED"/>
    <property type="match status" value="1"/>
</dbReference>
<dbReference type="Proteomes" id="UP000031386">
    <property type="component" value="Chromosome"/>
</dbReference>
<dbReference type="PANTHER" id="PTHR43619:SF2">
    <property type="entry name" value="S-ADENOSYL-L-METHIONINE-DEPENDENT METHYLTRANSFERASES SUPERFAMILY PROTEIN"/>
    <property type="match status" value="1"/>
</dbReference>
<dbReference type="STRING" id="33033.NW74_00715"/>
<dbReference type="SUPFAM" id="SSF53335">
    <property type="entry name" value="S-adenosyl-L-methionine-dependent methyltransferases"/>
    <property type="match status" value="1"/>
</dbReference>